<reference evidence="2 3" key="1">
    <citation type="submission" date="2022-12" db="EMBL/GenBank/DDBJ databases">
        <title>Chromosome-level genome assembly of true bugs.</title>
        <authorList>
            <person name="Ma L."/>
            <person name="Li H."/>
        </authorList>
    </citation>
    <scope>NUCLEOTIDE SEQUENCE [LARGE SCALE GENOMIC DNA]</scope>
    <source>
        <strain evidence="2">Lab_2022b</strain>
    </source>
</reference>
<keyword evidence="3" id="KW-1185">Reference proteome</keyword>
<sequence>MERQAFTVLPPLSPRLPPPPKTPASSRVAPRSVAHRDKNAFVILAEVGDHGPSGRSSPFRGRGFRAPSPQNSRIPVPSGKSAPSSPAKNKSSVTNGKSAPSTPSKKATTNGQASAKKRTESPSKVPVSKTNSPQVSPTKETQKKVAGKPPLAKNNATSRNSKAPQPAKRSEQSTRPTPTARTRLNNKPISTQNHRLTQNRTENKNRIAGNGTDISATSKRDNGNENNTSKVINKEETKVHAEVEVKTDSSNGNNNNNISVVTSNPSSNPEEIHKISIEINSENGAKRDNINETVVVINEISGQNSKTKEESKGDTEKKNLKSQNIDENDNNDKKSKTEQVTVLTNDANIKSISKNGKLDIKDLHANNINSKEAVELSKMKETVVDIEDDMITAITDAITNIDENSIERIPDKDATLVEWTTKQPLELAKPQPDVIPTDPAVVSIEETTEETVQGPPEVEVEAGNHTVTFRYILVIFIYI</sequence>
<dbReference type="EMBL" id="JAPXFL010000002">
    <property type="protein sequence ID" value="KAK9511089.1"/>
    <property type="molecule type" value="Genomic_DNA"/>
</dbReference>
<evidence type="ECO:0000256" key="1">
    <source>
        <dbReference type="SAM" id="MobiDB-lite"/>
    </source>
</evidence>
<feature type="compositionally biased region" description="Polar residues" evidence="1">
    <location>
        <begin position="128"/>
        <end position="139"/>
    </location>
</feature>
<proteinExistence type="predicted"/>
<evidence type="ECO:0000313" key="3">
    <source>
        <dbReference type="Proteomes" id="UP001461498"/>
    </source>
</evidence>
<gene>
    <name evidence="2" type="ORF">O3M35_005721</name>
</gene>
<feature type="region of interest" description="Disordered" evidence="1">
    <location>
        <begin position="303"/>
        <end position="338"/>
    </location>
</feature>
<feature type="compositionally biased region" description="Basic and acidic residues" evidence="1">
    <location>
        <begin position="306"/>
        <end position="319"/>
    </location>
</feature>
<accession>A0AAW1DR85</accession>
<feature type="compositionally biased region" description="Pro residues" evidence="1">
    <location>
        <begin position="11"/>
        <end position="22"/>
    </location>
</feature>
<feature type="compositionally biased region" description="Polar residues" evidence="1">
    <location>
        <begin position="93"/>
        <end position="113"/>
    </location>
</feature>
<feature type="compositionally biased region" description="Low complexity" evidence="1">
    <location>
        <begin position="53"/>
        <end position="65"/>
    </location>
</feature>
<feature type="compositionally biased region" description="Low complexity" evidence="1">
    <location>
        <begin position="77"/>
        <end position="92"/>
    </location>
</feature>
<name>A0AAW1DR85_9HEMI</name>
<evidence type="ECO:0000313" key="2">
    <source>
        <dbReference type="EMBL" id="KAK9511089.1"/>
    </source>
</evidence>
<feature type="compositionally biased region" description="Low complexity" evidence="1">
    <location>
        <begin position="249"/>
        <end position="268"/>
    </location>
</feature>
<dbReference type="AlphaFoldDB" id="A0AAW1DR85"/>
<feature type="compositionally biased region" description="Polar residues" evidence="1">
    <location>
        <begin position="154"/>
        <end position="163"/>
    </location>
</feature>
<dbReference type="Proteomes" id="UP001461498">
    <property type="component" value="Unassembled WGS sequence"/>
</dbReference>
<comment type="caution">
    <text evidence="2">The sequence shown here is derived from an EMBL/GenBank/DDBJ whole genome shotgun (WGS) entry which is preliminary data.</text>
</comment>
<feature type="compositionally biased region" description="Polar residues" evidence="1">
    <location>
        <begin position="173"/>
        <end position="200"/>
    </location>
</feature>
<feature type="compositionally biased region" description="Basic and acidic residues" evidence="1">
    <location>
        <begin position="232"/>
        <end position="247"/>
    </location>
</feature>
<feature type="region of interest" description="Disordered" evidence="1">
    <location>
        <begin position="1"/>
        <end position="269"/>
    </location>
</feature>
<organism evidence="2 3">
    <name type="scientific">Rhynocoris fuscipes</name>
    <dbReference type="NCBI Taxonomy" id="488301"/>
    <lineage>
        <taxon>Eukaryota</taxon>
        <taxon>Metazoa</taxon>
        <taxon>Ecdysozoa</taxon>
        <taxon>Arthropoda</taxon>
        <taxon>Hexapoda</taxon>
        <taxon>Insecta</taxon>
        <taxon>Pterygota</taxon>
        <taxon>Neoptera</taxon>
        <taxon>Paraneoptera</taxon>
        <taxon>Hemiptera</taxon>
        <taxon>Heteroptera</taxon>
        <taxon>Panheteroptera</taxon>
        <taxon>Cimicomorpha</taxon>
        <taxon>Reduviidae</taxon>
        <taxon>Harpactorinae</taxon>
        <taxon>Harpactorini</taxon>
        <taxon>Rhynocoris</taxon>
    </lineage>
</organism>
<protein>
    <submittedName>
        <fullName evidence="2">Uncharacterized protein</fullName>
    </submittedName>
</protein>